<evidence type="ECO:0000313" key="2">
    <source>
        <dbReference type="Proteomes" id="UP001066276"/>
    </source>
</evidence>
<gene>
    <name evidence="1" type="ORF">NDU88_002184</name>
</gene>
<dbReference type="Proteomes" id="UP001066276">
    <property type="component" value="Chromosome 12"/>
</dbReference>
<organism evidence="1 2">
    <name type="scientific">Pleurodeles waltl</name>
    <name type="common">Iberian ribbed newt</name>
    <dbReference type="NCBI Taxonomy" id="8319"/>
    <lineage>
        <taxon>Eukaryota</taxon>
        <taxon>Metazoa</taxon>
        <taxon>Chordata</taxon>
        <taxon>Craniata</taxon>
        <taxon>Vertebrata</taxon>
        <taxon>Euteleostomi</taxon>
        <taxon>Amphibia</taxon>
        <taxon>Batrachia</taxon>
        <taxon>Caudata</taxon>
        <taxon>Salamandroidea</taxon>
        <taxon>Salamandridae</taxon>
        <taxon>Pleurodelinae</taxon>
        <taxon>Pleurodeles</taxon>
    </lineage>
</organism>
<evidence type="ECO:0000313" key="1">
    <source>
        <dbReference type="EMBL" id="KAJ1082012.1"/>
    </source>
</evidence>
<sequence>METRHRRIFVARAVILEVCISDSEAPSLLNLYGLSVRCPRHWFFNANGKPGGSGTAVFLVPPLSAQEFDHALVASKALKLGYVRHE</sequence>
<keyword evidence="2" id="KW-1185">Reference proteome</keyword>
<name>A0AAV7KTG2_PLEWA</name>
<dbReference type="EMBL" id="JANPWB010000016">
    <property type="protein sequence ID" value="KAJ1082012.1"/>
    <property type="molecule type" value="Genomic_DNA"/>
</dbReference>
<accession>A0AAV7KTG2</accession>
<proteinExistence type="predicted"/>
<protein>
    <submittedName>
        <fullName evidence="1">Uncharacterized protein</fullName>
    </submittedName>
</protein>
<dbReference type="AlphaFoldDB" id="A0AAV7KTG2"/>
<reference evidence="1" key="1">
    <citation type="journal article" date="2022" name="bioRxiv">
        <title>Sequencing and chromosome-scale assembly of the giantPleurodeles waltlgenome.</title>
        <authorList>
            <person name="Brown T."/>
            <person name="Elewa A."/>
            <person name="Iarovenko S."/>
            <person name="Subramanian E."/>
            <person name="Araus A.J."/>
            <person name="Petzold A."/>
            <person name="Susuki M."/>
            <person name="Suzuki K.-i.T."/>
            <person name="Hayashi T."/>
            <person name="Toyoda A."/>
            <person name="Oliveira C."/>
            <person name="Osipova E."/>
            <person name="Leigh N.D."/>
            <person name="Simon A."/>
            <person name="Yun M.H."/>
        </authorList>
    </citation>
    <scope>NUCLEOTIDE SEQUENCE</scope>
    <source>
        <strain evidence="1">20211129_DDA</strain>
        <tissue evidence="1">Liver</tissue>
    </source>
</reference>
<comment type="caution">
    <text evidence="1">The sequence shown here is derived from an EMBL/GenBank/DDBJ whole genome shotgun (WGS) entry which is preliminary data.</text>
</comment>